<proteinExistence type="predicted"/>
<feature type="compositionally biased region" description="Basic and acidic residues" evidence="1">
    <location>
        <begin position="181"/>
        <end position="198"/>
    </location>
</feature>
<feature type="region of interest" description="Disordered" evidence="1">
    <location>
        <begin position="181"/>
        <end position="217"/>
    </location>
</feature>
<protein>
    <recommendedName>
        <fullName evidence="4">Coiled-coil domain-containing protein 137</fullName>
    </recommendedName>
</protein>
<feature type="compositionally biased region" description="Basic residues" evidence="1">
    <location>
        <begin position="1"/>
        <end position="16"/>
    </location>
</feature>
<organism evidence="2">
    <name type="scientific">Darwinula stevensoni</name>
    <dbReference type="NCBI Taxonomy" id="69355"/>
    <lineage>
        <taxon>Eukaryota</taxon>
        <taxon>Metazoa</taxon>
        <taxon>Ecdysozoa</taxon>
        <taxon>Arthropoda</taxon>
        <taxon>Crustacea</taxon>
        <taxon>Oligostraca</taxon>
        <taxon>Ostracoda</taxon>
        <taxon>Podocopa</taxon>
        <taxon>Podocopida</taxon>
        <taxon>Darwinulocopina</taxon>
        <taxon>Darwinuloidea</taxon>
        <taxon>Darwinulidae</taxon>
        <taxon>Darwinula</taxon>
    </lineage>
</organism>
<sequence>MGKIGKPQKKRHHKVRNPLEVAAAKERWKEQRMKKPKKPNEEQEIPRSIRDVMQFMESTNGGQSLPKKHRRKRKGSKLLDSQKLQWEEEPWQRGMNKPLKPIPIYKQMKGESNHKFLNRIHKTTKVILNQAHFETKYNVDIYADPQTGLVSVKKGKRNPQEEIEAEIQTLAKEEPKILKFIEDRKGTRGNEKKQKQQKDFSASGEPQNGARGQKRKLRCQELKGRKKRKKLQKELESHAEFQCDPVEFGEVAPAPPSLPVLPRKAQLNDSRPGKRGLLLKSLFEGAAEKKSKKVGQPSLAKQRILEDERLRVMAAYQDLKLRRKFGKTENL</sequence>
<name>A0A7R9A9B8_9CRUS</name>
<feature type="compositionally biased region" description="Basic and acidic residues" evidence="1">
    <location>
        <begin position="23"/>
        <end position="50"/>
    </location>
</feature>
<feature type="compositionally biased region" description="Basic residues" evidence="1">
    <location>
        <begin position="66"/>
        <end position="76"/>
    </location>
</feature>
<dbReference type="Proteomes" id="UP000677054">
    <property type="component" value="Unassembled WGS sequence"/>
</dbReference>
<gene>
    <name evidence="2" type="ORF">DSTB1V02_LOCUS9675</name>
</gene>
<evidence type="ECO:0000313" key="3">
    <source>
        <dbReference type="Proteomes" id="UP000677054"/>
    </source>
</evidence>
<dbReference type="PANTHER" id="PTHR21838:SF2">
    <property type="entry name" value="COILED-COIL DOMAIN-CONTAINING PROTEIN 137"/>
    <property type="match status" value="1"/>
</dbReference>
<feature type="region of interest" description="Disordered" evidence="1">
    <location>
        <begin position="246"/>
        <end position="273"/>
    </location>
</feature>
<reference evidence="2" key="1">
    <citation type="submission" date="2020-11" db="EMBL/GenBank/DDBJ databases">
        <authorList>
            <person name="Tran Van P."/>
        </authorList>
    </citation>
    <scope>NUCLEOTIDE SEQUENCE</scope>
</reference>
<keyword evidence="3" id="KW-1185">Reference proteome</keyword>
<dbReference type="InterPro" id="IPR026680">
    <property type="entry name" value="CCDC137"/>
</dbReference>
<dbReference type="GO" id="GO:0005634">
    <property type="term" value="C:nucleus"/>
    <property type="evidence" value="ECO:0007669"/>
    <property type="project" value="TreeGrafter"/>
</dbReference>
<evidence type="ECO:0000256" key="1">
    <source>
        <dbReference type="SAM" id="MobiDB-lite"/>
    </source>
</evidence>
<accession>A0A7R9A9B8</accession>
<dbReference type="EMBL" id="LR902058">
    <property type="protein sequence ID" value="CAD7249889.1"/>
    <property type="molecule type" value="Genomic_DNA"/>
</dbReference>
<dbReference type="PANTHER" id="PTHR21838">
    <property type="entry name" value="COILED-COIL DOMAIN-CONTAINING PROTEIN 137"/>
    <property type="match status" value="1"/>
</dbReference>
<evidence type="ECO:0000313" key="2">
    <source>
        <dbReference type="EMBL" id="CAD7249889.1"/>
    </source>
</evidence>
<dbReference type="AlphaFoldDB" id="A0A7R9A9B8"/>
<evidence type="ECO:0008006" key="4">
    <source>
        <dbReference type="Google" id="ProtNLM"/>
    </source>
</evidence>
<dbReference type="EMBL" id="CAJPEV010002541">
    <property type="protein sequence ID" value="CAG0897251.1"/>
    <property type="molecule type" value="Genomic_DNA"/>
</dbReference>
<feature type="region of interest" description="Disordered" evidence="1">
    <location>
        <begin position="1"/>
        <end position="99"/>
    </location>
</feature>
<dbReference type="OrthoDB" id="5876637at2759"/>